<reference evidence="8" key="1">
    <citation type="journal article" date="2019" name="Int. J. Syst. Evol. Microbiol.">
        <title>The Global Catalogue of Microorganisms (GCM) 10K type strain sequencing project: providing services to taxonomists for standard genome sequencing and annotation.</title>
        <authorList>
            <consortium name="The Broad Institute Genomics Platform"/>
            <consortium name="The Broad Institute Genome Sequencing Center for Infectious Disease"/>
            <person name="Wu L."/>
            <person name="Ma J."/>
        </authorList>
    </citation>
    <scope>NUCLEOTIDE SEQUENCE [LARGE SCALE GENOMIC DNA]</scope>
    <source>
        <strain evidence="8">JCM 3367</strain>
    </source>
</reference>
<protein>
    <submittedName>
        <fullName evidence="7">Uncharacterized protein</fullName>
    </submittedName>
</protein>
<feature type="region of interest" description="Disordered" evidence="6">
    <location>
        <begin position="100"/>
        <end position="161"/>
    </location>
</feature>
<accession>A0ABP6AQH9</accession>
<evidence type="ECO:0000256" key="2">
    <source>
        <dbReference type="ARBA" id="ARBA00022448"/>
    </source>
</evidence>
<sequence>MGIHRFLFPEDPMQRTPRWASLAVALTLVGAAGCEVRDGDDDRIAVAVTTEIIADLARQVGGERVRVASVVPPGGDPHSYEPSPADAAVVARADVAFTNHLGSGGRVDAQRPTAVHQSRRRGRRAGHHGDHQLACGSPRRTASGPGSPAGGHRPSRAPAPA</sequence>
<dbReference type="InterPro" id="IPR050492">
    <property type="entry name" value="Bact_metal-bind_prot9"/>
</dbReference>
<dbReference type="InterPro" id="IPR006128">
    <property type="entry name" value="Lipoprotein_PsaA-like"/>
</dbReference>
<name>A0ABP6AQH9_9ACTN</name>
<dbReference type="SUPFAM" id="SSF53807">
    <property type="entry name" value="Helical backbone' metal receptor"/>
    <property type="match status" value="1"/>
</dbReference>
<keyword evidence="2 5" id="KW-0813">Transport</keyword>
<dbReference type="Pfam" id="PF01297">
    <property type="entry name" value="ZnuA"/>
    <property type="match status" value="1"/>
</dbReference>
<comment type="similarity">
    <text evidence="5">Belongs to the bacterial solute-binding protein 9 family.</text>
</comment>
<dbReference type="PANTHER" id="PTHR42953">
    <property type="entry name" value="HIGH-AFFINITY ZINC UPTAKE SYSTEM PROTEIN ZNUA-RELATED"/>
    <property type="match status" value="1"/>
</dbReference>
<dbReference type="Proteomes" id="UP001499978">
    <property type="component" value="Unassembled WGS sequence"/>
</dbReference>
<dbReference type="PRINTS" id="PR00690">
    <property type="entry name" value="ADHESNFAMILY"/>
</dbReference>
<evidence type="ECO:0000256" key="3">
    <source>
        <dbReference type="ARBA" id="ARBA00022723"/>
    </source>
</evidence>
<dbReference type="InterPro" id="IPR006127">
    <property type="entry name" value="ZnuA-like"/>
</dbReference>
<evidence type="ECO:0000256" key="5">
    <source>
        <dbReference type="RuleBase" id="RU003512"/>
    </source>
</evidence>
<proteinExistence type="inferred from homology"/>
<dbReference type="RefSeq" id="WP_344171104.1">
    <property type="nucleotide sequence ID" value="NZ_BAAARY010000006.1"/>
</dbReference>
<evidence type="ECO:0000256" key="1">
    <source>
        <dbReference type="ARBA" id="ARBA00004196"/>
    </source>
</evidence>
<dbReference type="Gene3D" id="3.40.50.1980">
    <property type="entry name" value="Nitrogenase molybdenum iron protein domain"/>
    <property type="match status" value="1"/>
</dbReference>
<comment type="caution">
    <text evidence="7">The sequence shown here is derived from an EMBL/GenBank/DDBJ whole genome shotgun (WGS) entry which is preliminary data.</text>
</comment>
<dbReference type="PROSITE" id="PS51257">
    <property type="entry name" value="PROKAR_LIPOPROTEIN"/>
    <property type="match status" value="1"/>
</dbReference>
<dbReference type="InterPro" id="IPR006129">
    <property type="entry name" value="AdhesinB"/>
</dbReference>
<dbReference type="PRINTS" id="PR00691">
    <property type="entry name" value="ADHESINB"/>
</dbReference>
<keyword evidence="3" id="KW-0479">Metal-binding</keyword>
<dbReference type="EMBL" id="BAAARY010000006">
    <property type="protein sequence ID" value="GAA2520537.1"/>
    <property type="molecule type" value="Genomic_DNA"/>
</dbReference>
<gene>
    <name evidence="7" type="ORF">GCM10010201_17630</name>
</gene>
<keyword evidence="4" id="KW-0732">Signal</keyword>
<evidence type="ECO:0000256" key="6">
    <source>
        <dbReference type="SAM" id="MobiDB-lite"/>
    </source>
</evidence>
<evidence type="ECO:0000313" key="8">
    <source>
        <dbReference type="Proteomes" id="UP001499978"/>
    </source>
</evidence>
<evidence type="ECO:0000256" key="4">
    <source>
        <dbReference type="ARBA" id="ARBA00022729"/>
    </source>
</evidence>
<comment type="subcellular location">
    <subcellularLocation>
        <location evidence="1">Cell envelope</location>
    </subcellularLocation>
</comment>
<feature type="compositionally biased region" description="Basic residues" evidence="6">
    <location>
        <begin position="117"/>
        <end position="126"/>
    </location>
</feature>
<evidence type="ECO:0000313" key="7">
    <source>
        <dbReference type="EMBL" id="GAA2520537.1"/>
    </source>
</evidence>
<organism evidence="7 8">
    <name type="scientific">Pilimelia columellifera subsp. columellifera</name>
    <dbReference type="NCBI Taxonomy" id="706583"/>
    <lineage>
        <taxon>Bacteria</taxon>
        <taxon>Bacillati</taxon>
        <taxon>Actinomycetota</taxon>
        <taxon>Actinomycetes</taxon>
        <taxon>Micromonosporales</taxon>
        <taxon>Micromonosporaceae</taxon>
        <taxon>Pilimelia</taxon>
    </lineage>
</organism>
<dbReference type="PANTHER" id="PTHR42953:SF1">
    <property type="entry name" value="METAL-BINDING PROTEIN HI_0362-RELATED"/>
    <property type="match status" value="1"/>
</dbReference>
<keyword evidence="8" id="KW-1185">Reference proteome</keyword>